<comment type="caution">
    <text evidence="2">The sequence shown here is derived from an EMBL/GenBank/DDBJ whole genome shotgun (WGS) entry which is preliminary data.</text>
</comment>
<keyword evidence="1" id="KW-0472">Membrane</keyword>
<keyword evidence="1" id="KW-0812">Transmembrane</keyword>
<reference evidence="2 3" key="1">
    <citation type="submission" date="2014-11" db="EMBL/GenBank/DDBJ databases">
        <title>Genome sequence of Microbacterium mangrovi MUSC 115(T).</title>
        <authorList>
            <person name="Lee L.-H."/>
        </authorList>
    </citation>
    <scope>NUCLEOTIDE SEQUENCE [LARGE SCALE GENOMIC DNA]</scope>
    <source>
        <strain evidence="2 3">MUSC 115</strain>
    </source>
</reference>
<evidence type="ECO:0000256" key="1">
    <source>
        <dbReference type="SAM" id="Phobius"/>
    </source>
</evidence>
<dbReference type="STRING" id="1348253.LK09_09130"/>
<feature type="transmembrane region" description="Helical" evidence="1">
    <location>
        <begin position="54"/>
        <end position="73"/>
    </location>
</feature>
<dbReference type="Proteomes" id="UP000031030">
    <property type="component" value="Unassembled WGS sequence"/>
</dbReference>
<accession>A0A0B2A8X9</accession>
<keyword evidence="1" id="KW-1133">Transmembrane helix</keyword>
<feature type="transmembrane region" description="Helical" evidence="1">
    <location>
        <begin position="30"/>
        <end position="48"/>
    </location>
</feature>
<dbReference type="EMBL" id="JTDK01000007">
    <property type="protein sequence ID" value="KHK97992.1"/>
    <property type="molecule type" value="Genomic_DNA"/>
</dbReference>
<protein>
    <submittedName>
        <fullName evidence="2">Uncharacterized protein</fullName>
    </submittedName>
</protein>
<keyword evidence="3" id="KW-1185">Reference proteome</keyword>
<evidence type="ECO:0000313" key="3">
    <source>
        <dbReference type="Proteomes" id="UP000031030"/>
    </source>
</evidence>
<evidence type="ECO:0000313" key="2">
    <source>
        <dbReference type="EMBL" id="KHK97992.1"/>
    </source>
</evidence>
<name>A0A0B2A8X9_9MICO</name>
<feature type="transmembrane region" description="Helical" evidence="1">
    <location>
        <begin position="85"/>
        <end position="110"/>
    </location>
</feature>
<dbReference type="AlphaFoldDB" id="A0A0B2A8X9"/>
<sequence>MESDFAEDDGLHAIAQARTAILRRTRTPRWYFVLLGATMAVLVLAIGLGTGTWWYLPVMFAVIVAEGVLIGAHRRATGTTVPASAWPAWMWAWSMSLVAVPVLVAGILHFTGTADWIVVVVAALGGVATGFGSAAVTLRWEASRLEP</sequence>
<proteinExistence type="predicted"/>
<gene>
    <name evidence="2" type="ORF">LK09_09130</name>
</gene>
<organism evidence="2 3">
    <name type="scientific">Microbacterium mangrovi</name>
    <dbReference type="NCBI Taxonomy" id="1348253"/>
    <lineage>
        <taxon>Bacteria</taxon>
        <taxon>Bacillati</taxon>
        <taxon>Actinomycetota</taxon>
        <taxon>Actinomycetes</taxon>
        <taxon>Micrococcales</taxon>
        <taxon>Microbacteriaceae</taxon>
        <taxon>Microbacterium</taxon>
    </lineage>
</organism>
<feature type="transmembrane region" description="Helical" evidence="1">
    <location>
        <begin position="116"/>
        <end position="138"/>
    </location>
</feature>